<dbReference type="Proteomes" id="UP000017938">
    <property type="component" value="Unassembled WGS sequence"/>
</dbReference>
<evidence type="ECO:0000313" key="7">
    <source>
        <dbReference type="Proteomes" id="UP000017938"/>
    </source>
</evidence>
<evidence type="ECO:0000313" key="6">
    <source>
        <dbReference type="EMBL" id="MCI5755706.1"/>
    </source>
</evidence>
<dbReference type="Gene3D" id="2.60.120.10">
    <property type="entry name" value="Jelly Rolls"/>
    <property type="match status" value="1"/>
</dbReference>
<evidence type="ECO:0000256" key="2">
    <source>
        <dbReference type="ARBA" id="ARBA00023125"/>
    </source>
</evidence>
<accession>R6T8Z0</accession>
<evidence type="ECO:0000313" key="8">
    <source>
        <dbReference type="Proteomes" id="UP001139365"/>
    </source>
</evidence>
<dbReference type="EMBL" id="JALEMU010000083">
    <property type="protein sequence ID" value="MCI5755706.1"/>
    <property type="molecule type" value="Genomic_DNA"/>
</dbReference>
<organism evidence="5 7">
    <name type="scientific">Candidatus Colimorpha enterica</name>
    <dbReference type="NCBI Taxonomy" id="3083063"/>
    <lineage>
        <taxon>Bacteria</taxon>
        <taxon>Pseudomonadati</taxon>
        <taxon>Bacteroidota</taxon>
        <taxon>Bacteroidia</taxon>
        <taxon>Bacteroidales</taxon>
        <taxon>Candidatus Colimorpha</taxon>
    </lineage>
</organism>
<dbReference type="STRING" id="1263015.BN580_00628"/>
<reference evidence="5" key="1">
    <citation type="submission" date="2012-11" db="EMBL/GenBank/DDBJ databases">
        <title>Dependencies among metagenomic species, viruses, plasmids and units of genetic variation.</title>
        <authorList>
            <person name="Nielsen H.B."/>
            <person name="Almeida M."/>
            <person name="Juncker A.S."/>
            <person name="Rasmussen S."/>
            <person name="Li J."/>
            <person name="Sunagawa S."/>
            <person name="Plichta D."/>
            <person name="Gautier L."/>
            <person name="Le Chatelier E."/>
            <person name="Peletier E."/>
            <person name="Bonde I."/>
            <person name="Nielsen T."/>
            <person name="Manichanh C."/>
            <person name="Arumugam M."/>
            <person name="Batto J."/>
            <person name="Santos M.B.Q.D."/>
            <person name="Blom N."/>
            <person name="Borruel N."/>
            <person name="Burgdorf K.S."/>
            <person name="Boumezbeur F."/>
            <person name="Casellas F."/>
            <person name="Dore J."/>
            <person name="Guarner F."/>
            <person name="Hansen T."/>
            <person name="Hildebrand F."/>
            <person name="Kaas R.S."/>
            <person name="Kennedy S."/>
            <person name="Kristiansen K."/>
            <person name="Kultima J.R."/>
            <person name="Leonard P."/>
            <person name="Levenez F."/>
            <person name="Lund O."/>
            <person name="Moumen B."/>
            <person name="Le Paslier D."/>
            <person name="Pons N."/>
            <person name="Pedersen O."/>
            <person name="Prifti E."/>
            <person name="Qin J."/>
            <person name="Raes J."/>
            <person name="Tap J."/>
            <person name="Tims S."/>
            <person name="Ussery D.W."/>
            <person name="Yamada T."/>
            <person name="MetaHit consortium"/>
            <person name="Renault P."/>
            <person name="Sicheritz-Ponten T."/>
            <person name="Bork P."/>
            <person name="Wang J."/>
            <person name="Brunak S."/>
            <person name="Ehrlich S.D."/>
        </authorList>
    </citation>
    <scope>NUCLEOTIDE SEQUENCE [LARGE SCALE GENOMIC DNA]</scope>
</reference>
<dbReference type="PANTHER" id="PTHR43280">
    <property type="entry name" value="ARAC-FAMILY TRANSCRIPTIONAL REGULATOR"/>
    <property type="match status" value="1"/>
</dbReference>
<dbReference type="InterPro" id="IPR020449">
    <property type="entry name" value="Tscrpt_reg_AraC-type_HTH"/>
</dbReference>
<dbReference type="InterPro" id="IPR014710">
    <property type="entry name" value="RmlC-like_jellyroll"/>
</dbReference>
<protein>
    <submittedName>
        <fullName evidence="6">AraC family transcriptional regulator</fullName>
    </submittedName>
</protein>
<dbReference type="EMBL" id="CBFW010000014">
    <property type="protein sequence ID" value="CDC69873.1"/>
    <property type="molecule type" value="Genomic_DNA"/>
</dbReference>
<dbReference type="PANTHER" id="PTHR43280:SF28">
    <property type="entry name" value="HTH-TYPE TRANSCRIPTIONAL ACTIVATOR RHAS"/>
    <property type="match status" value="1"/>
</dbReference>
<dbReference type="InterPro" id="IPR018062">
    <property type="entry name" value="HTH_AraC-typ_CS"/>
</dbReference>
<dbReference type="Pfam" id="PF02311">
    <property type="entry name" value="AraC_binding"/>
    <property type="match status" value="1"/>
</dbReference>
<reference evidence="6 8" key="2">
    <citation type="submission" date="2022-03" db="EMBL/GenBank/DDBJ databases">
        <title>Metagenome-assembled genomes from swine fecal metagenomes.</title>
        <authorList>
            <person name="Holman D.B."/>
            <person name="Kommadath A."/>
        </authorList>
    </citation>
    <scope>NUCLEOTIDE SEQUENCE [LARGE SCALE GENOMIC DNA]</scope>
    <source>
        <strain evidence="6">SUG147</strain>
    </source>
</reference>
<evidence type="ECO:0000313" key="5">
    <source>
        <dbReference type="EMBL" id="CDC69873.1"/>
    </source>
</evidence>
<name>R6T8Z0_9BACT</name>
<comment type="caution">
    <text evidence="5">The sequence shown here is derived from an EMBL/GenBank/DDBJ whole genome shotgun (WGS) entry which is preliminary data.</text>
</comment>
<evidence type="ECO:0000256" key="3">
    <source>
        <dbReference type="ARBA" id="ARBA00023163"/>
    </source>
</evidence>
<proteinExistence type="predicted"/>
<sequence>MKYSELNEIKSRGTPDFPIELYRIDSGNSRYIMPFHWHKEFEIIRVEEGEFSVCIGEEEYCASAGDVLLINSGMIHGGIPKSCVYHCVVFDPSLLLGRSNSGWREDITRISDAGDTGIRRYFPAGEGELAGQVEQLINALKTEREGNRLLALGALYSVFGLLYRNGAVTGETAVCRHFTGDAKMKAVLCWIEENYADTVTLEKLAEIAGMNPGYFCGFFKRYTQRSPVDYLNMYRIDSACRMLRVSGCSVTEAGFSCGFNDLSYFVKTFKKYKGVTPKQYRKRYESETGAVVGKRIF</sequence>
<feature type="domain" description="HTH araC/xylS-type" evidence="4">
    <location>
        <begin position="185"/>
        <end position="283"/>
    </location>
</feature>
<dbReference type="Pfam" id="PF12833">
    <property type="entry name" value="HTH_18"/>
    <property type="match status" value="1"/>
</dbReference>
<dbReference type="PROSITE" id="PS00041">
    <property type="entry name" value="HTH_ARAC_FAMILY_1"/>
    <property type="match status" value="1"/>
</dbReference>
<keyword evidence="1" id="KW-0805">Transcription regulation</keyword>
<dbReference type="AlphaFoldDB" id="R6T8Z0"/>
<evidence type="ECO:0000256" key="1">
    <source>
        <dbReference type="ARBA" id="ARBA00023015"/>
    </source>
</evidence>
<gene>
    <name evidence="5" type="ORF">BN580_00628</name>
    <name evidence="6" type="ORF">MR241_05375</name>
</gene>
<dbReference type="Gene3D" id="1.10.10.60">
    <property type="entry name" value="Homeodomain-like"/>
    <property type="match status" value="2"/>
</dbReference>
<dbReference type="GO" id="GO:0043565">
    <property type="term" value="F:sequence-specific DNA binding"/>
    <property type="evidence" value="ECO:0007669"/>
    <property type="project" value="InterPro"/>
</dbReference>
<dbReference type="SMART" id="SM00342">
    <property type="entry name" value="HTH_ARAC"/>
    <property type="match status" value="1"/>
</dbReference>
<keyword evidence="2" id="KW-0238">DNA-binding</keyword>
<keyword evidence="3" id="KW-0804">Transcription</keyword>
<dbReference type="InterPro" id="IPR003313">
    <property type="entry name" value="AraC-bd"/>
</dbReference>
<dbReference type="SUPFAM" id="SSF51215">
    <property type="entry name" value="Regulatory protein AraC"/>
    <property type="match status" value="1"/>
</dbReference>
<dbReference type="SUPFAM" id="SSF46689">
    <property type="entry name" value="Homeodomain-like"/>
    <property type="match status" value="2"/>
</dbReference>
<dbReference type="PROSITE" id="PS01124">
    <property type="entry name" value="HTH_ARAC_FAMILY_2"/>
    <property type="match status" value="1"/>
</dbReference>
<dbReference type="InterPro" id="IPR037923">
    <property type="entry name" value="HTH-like"/>
</dbReference>
<dbReference type="InterPro" id="IPR009057">
    <property type="entry name" value="Homeodomain-like_sf"/>
</dbReference>
<dbReference type="InterPro" id="IPR018060">
    <property type="entry name" value="HTH_AraC"/>
</dbReference>
<dbReference type="PRINTS" id="PR00032">
    <property type="entry name" value="HTHARAC"/>
</dbReference>
<dbReference type="Proteomes" id="UP001139365">
    <property type="component" value="Unassembled WGS sequence"/>
</dbReference>
<dbReference type="GO" id="GO:0003700">
    <property type="term" value="F:DNA-binding transcription factor activity"/>
    <property type="evidence" value="ECO:0007669"/>
    <property type="project" value="InterPro"/>
</dbReference>
<evidence type="ECO:0000259" key="4">
    <source>
        <dbReference type="PROSITE" id="PS01124"/>
    </source>
</evidence>